<dbReference type="GO" id="GO:0030246">
    <property type="term" value="F:carbohydrate binding"/>
    <property type="evidence" value="ECO:0007669"/>
    <property type="project" value="UniProtKB-ARBA"/>
</dbReference>
<comment type="similarity">
    <text evidence="2">Belongs to the bacterial solute-binding protein 2 family.</text>
</comment>
<reference evidence="5 6" key="1">
    <citation type="submission" date="2019-03" db="EMBL/GenBank/DDBJ databases">
        <title>Genomic Encyclopedia of Type Strains, Phase IV (KMG-IV): sequencing the most valuable type-strain genomes for metagenomic binning, comparative biology and taxonomic classification.</title>
        <authorList>
            <person name="Goeker M."/>
        </authorList>
    </citation>
    <scope>NUCLEOTIDE SEQUENCE [LARGE SCALE GENOMIC DNA]</scope>
    <source>
        <strain evidence="5 6">DSM 28867</strain>
    </source>
</reference>
<dbReference type="CDD" id="cd19971">
    <property type="entry name" value="PBP1_ABC_sugar_binding-like"/>
    <property type="match status" value="1"/>
</dbReference>
<comment type="caution">
    <text evidence="5">The sequence shown here is derived from an EMBL/GenBank/DDBJ whole genome shotgun (WGS) entry which is preliminary data.</text>
</comment>
<dbReference type="InterPro" id="IPR025997">
    <property type="entry name" value="SBP_2_dom"/>
</dbReference>
<dbReference type="OrthoDB" id="9814427at2"/>
<evidence type="ECO:0000256" key="2">
    <source>
        <dbReference type="ARBA" id="ARBA00007639"/>
    </source>
</evidence>
<keyword evidence="6" id="KW-1185">Reference proteome</keyword>
<dbReference type="SUPFAM" id="SSF53822">
    <property type="entry name" value="Periplasmic binding protein-like I"/>
    <property type="match status" value="1"/>
</dbReference>
<dbReference type="Gene3D" id="3.40.50.2300">
    <property type="match status" value="2"/>
</dbReference>
<dbReference type="EMBL" id="SODD01000006">
    <property type="protein sequence ID" value="TDW25120.1"/>
    <property type="molecule type" value="Genomic_DNA"/>
</dbReference>
<comment type="subcellular location">
    <subcellularLocation>
        <location evidence="1">Cell envelope</location>
    </subcellularLocation>
</comment>
<evidence type="ECO:0000256" key="1">
    <source>
        <dbReference type="ARBA" id="ARBA00004196"/>
    </source>
</evidence>
<dbReference type="Pfam" id="PF13407">
    <property type="entry name" value="Peripla_BP_4"/>
    <property type="match status" value="1"/>
</dbReference>
<dbReference type="AlphaFoldDB" id="A0A4R8A9Q3"/>
<evidence type="ECO:0000313" key="6">
    <source>
        <dbReference type="Proteomes" id="UP000294743"/>
    </source>
</evidence>
<evidence type="ECO:0000259" key="4">
    <source>
        <dbReference type="Pfam" id="PF13407"/>
    </source>
</evidence>
<dbReference type="PANTHER" id="PTHR46847:SF1">
    <property type="entry name" value="D-ALLOSE-BINDING PERIPLASMIC PROTEIN-RELATED"/>
    <property type="match status" value="1"/>
</dbReference>
<dbReference type="PANTHER" id="PTHR46847">
    <property type="entry name" value="D-ALLOSE-BINDING PERIPLASMIC PROTEIN-RELATED"/>
    <property type="match status" value="1"/>
</dbReference>
<evidence type="ECO:0000256" key="3">
    <source>
        <dbReference type="ARBA" id="ARBA00022729"/>
    </source>
</evidence>
<evidence type="ECO:0000313" key="5">
    <source>
        <dbReference type="EMBL" id="TDW25120.1"/>
    </source>
</evidence>
<keyword evidence="3" id="KW-0732">Signal</keyword>
<gene>
    <name evidence="5" type="ORF">EDD63_10661</name>
</gene>
<feature type="domain" description="Periplasmic binding protein" evidence="4">
    <location>
        <begin position="37"/>
        <end position="290"/>
    </location>
</feature>
<dbReference type="InterPro" id="IPR028082">
    <property type="entry name" value="Peripla_BP_I"/>
</dbReference>
<sequence length="315" mass="34994">MKYKKIIASFVTIAVCLTMIGFVYGEYKKPTTRNLVFGVSYMTMNNPFYEVINNEMRKVIEQNGDVLITLDPALHVDKQKEQIQYFIDAKVDGIFINPVDADSIDEELLAASKAGIAIVAVDAPLLNEDVVDVTVVSDNYDAGVQCAKDMMSKMEHANIILLKHTAARSAKDRIDGFLATIEGHENYKIINERECEGQLERTMPMMDEMLKETPEVQVVMALNDPSALGAIAALESNQRSDVKVYGVDGTPDVKSLLMSNEMVLGTVAQSPITLGKAAAEQMYNCLQHKEEKLIVVPVTLITKDNIHNFDEKGWQ</sequence>
<protein>
    <submittedName>
        <fullName evidence="5">Monosaccharide ABC transporter substrate-binding protein (CUT2 family)</fullName>
    </submittedName>
</protein>
<organism evidence="5 6">
    <name type="scientific">Breznakia blatticola</name>
    <dbReference type="NCBI Taxonomy" id="1754012"/>
    <lineage>
        <taxon>Bacteria</taxon>
        <taxon>Bacillati</taxon>
        <taxon>Bacillota</taxon>
        <taxon>Erysipelotrichia</taxon>
        <taxon>Erysipelotrichales</taxon>
        <taxon>Erysipelotrichaceae</taxon>
        <taxon>Breznakia</taxon>
    </lineage>
</organism>
<dbReference type="GO" id="GO:0030313">
    <property type="term" value="C:cell envelope"/>
    <property type="evidence" value="ECO:0007669"/>
    <property type="project" value="UniProtKB-SubCell"/>
</dbReference>
<dbReference type="Proteomes" id="UP000294743">
    <property type="component" value="Unassembled WGS sequence"/>
</dbReference>
<dbReference type="RefSeq" id="WP_134168390.1">
    <property type="nucleotide sequence ID" value="NZ_SODD01000006.1"/>
</dbReference>
<accession>A0A4R8A9Q3</accession>
<name>A0A4R8A9Q3_9FIRM</name>
<proteinExistence type="inferred from homology"/>